<name>A0ABV8KTF9_9ACTN</name>
<organism evidence="2 3">
    <name type="scientific">Micromonospora zhanjiangensis</name>
    <dbReference type="NCBI Taxonomy" id="1522057"/>
    <lineage>
        <taxon>Bacteria</taxon>
        <taxon>Bacillati</taxon>
        <taxon>Actinomycetota</taxon>
        <taxon>Actinomycetes</taxon>
        <taxon>Micromonosporales</taxon>
        <taxon>Micromonosporaceae</taxon>
        <taxon>Micromonospora</taxon>
    </lineage>
</organism>
<gene>
    <name evidence="2" type="ORF">ACFOX0_25055</name>
</gene>
<feature type="compositionally biased region" description="Low complexity" evidence="1">
    <location>
        <begin position="13"/>
        <end position="24"/>
    </location>
</feature>
<sequence length="40" mass="4276">MITHALIEAVGTPAARGPQRAPRPWTRRTALAAQDVPAAR</sequence>
<evidence type="ECO:0000313" key="2">
    <source>
        <dbReference type="EMBL" id="MFC4109187.1"/>
    </source>
</evidence>
<evidence type="ECO:0000313" key="3">
    <source>
        <dbReference type="Proteomes" id="UP001595868"/>
    </source>
</evidence>
<dbReference type="Proteomes" id="UP001595868">
    <property type="component" value="Unassembled WGS sequence"/>
</dbReference>
<reference evidence="3" key="1">
    <citation type="journal article" date="2019" name="Int. J. Syst. Evol. Microbiol.">
        <title>The Global Catalogue of Microorganisms (GCM) 10K type strain sequencing project: providing services to taxonomists for standard genome sequencing and annotation.</title>
        <authorList>
            <consortium name="The Broad Institute Genomics Platform"/>
            <consortium name="The Broad Institute Genome Sequencing Center for Infectious Disease"/>
            <person name="Wu L."/>
            <person name="Ma J."/>
        </authorList>
    </citation>
    <scope>NUCLEOTIDE SEQUENCE [LARGE SCALE GENOMIC DNA]</scope>
    <source>
        <strain evidence="3">2902at01</strain>
    </source>
</reference>
<dbReference type="RefSeq" id="WP_377550286.1">
    <property type="nucleotide sequence ID" value="NZ_JBHSBN010000021.1"/>
</dbReference>
<evidence type="ECO:0000256" key="1">
    <source>
        <dbReference type="SAM" id="MobiDB-lite"/>
    </source>
</evidence>
<proteinExistence type="predicted"/>
<feature type="region of interest" description="Disordered" evidence="1">
    <location>
        <begin position="1"/>
        <end position="40"/>
    </location>
</feature>
<dbReference type="EMBL" id="JBHSBN010000021">
    <property type="protein sequence ID" value="MFC4109187.1"/>
    <property type="molecule type" value="Genomic_DNA"/>
</dbReference>
<protein>
    <submittedName>
        <fullName evidence="2">Uncharacterized protein</fullName>
    </submittedName>
</protein>
<keyword evidence="3" id="KW-1185">Reference proteome</keyword>
<comment type="caution">
    <text evidence="2">The sequence shown here is derived from an EMBL/GenBank/DDBJ whole genome shotgun (WGS) entry which is preliminary data.</text>
</comment>
<accession>A0ABV8KTF9</accession>